<reference evidence="2" key="2">
    <citation type="submission" date="2023-01" db="EMBL/GenBank/DDBJ databases">
        <title>Draft genome sequence of Litoribrevibacter albus strain NBRC 110071.</title>
        <authorList>
            <person name="Sun Q."/>
            <person name="Mori K."/>
        </authorList>
    </citation>
    <scope>NUCLEOTIDE SEQUENCE</scope>
    <source>
        <strain evidence="2">NBRC 110071</strain>
    </source>
</reference>
<dbReference type="Pfam" id="PF07254">
    <property type="entry name" value="Cpta_toxin"/>
    <property type="match status" value="1"/>
</dbReference>
<keyword evidence="1" id="KW-0812">Transmembrane</keyword>
<protein>
    <submittedName>
        <fullName evidence="2">Uncharacterized protein</fullName>
    </submittedName>
</protein>
<organism evidence="2 3">
    <name type="scientific">Litoribrevibacter albus</name>
    <dbReference type="NCBI Taxonomy" id="1473156"/>
    <lineage>
        <taxon>Bacteria</taxon>
        <taxon>Pseudomonadati</taxon>
        <taxon>Pseudomonadota</taxon>
        <taxon>Gammaproteobacteria</taxon>
        <taxon>Oceanospirillales</taxon>
        <taxon>Oceanospirillaceae</taxon>
        <taxon>Litoribrevibacter</taxon>
    </lineage>
</organism>
<evidence type="ECO:0000313" key="3">
    <source>
        <dbReference type="Proteomes" id="UP001161389"/>
    </source>
</evidence>
<dbReference type="EMBL" id="BSNM01000002">
    <property type="protein sequence ID" value="GLQ29800.1"/>
    <property type="molecule type" value="Genomic_DNA"/>
</dbReference>
<keyword evidence="1" id="KW-0472">Membrane</keyword>
<keyword evidence="1" id="KW-1133">Transmembrane helix</keyword>
<sequence>MVLLYTVIYLVCLQILNHLFALQWSSIIAIVVLSLFYIIQMVSYVRRRECIEMPVGPERPRMDEFPSLTLNDKNYQVMPNSVLLPSYIMLELRDEEQSEGKPGLWKKLTLNKQLMIFPDQCRREEFHTLIRIIRMSFGR</sequence>
<evidence type="ECO:0000313" key="2">
    <source>
        <dbReference type="EMBL" id="GLQ29800.1"/>
    </source>
</evidence>
<feature type="transmembrane region" description="Helical" evidence="1">
    <location>
        <begin position="20"/>
        <end position="39"/>
    </location>
</feature>
<proteinExistence type="predicted"/>
<comment type="caution">
    <text evidence="2">The sequence shown here is derived from an EMBL/GenBank/DDBJ whole genome shotgun (WGS) entry which is preliminary data.</text>
</comment>
<evidence type="ECO:0000256" key="1">
    <source>
        <dbReference type="SAM" id="Phobius"/>
    </source>
</evidence>
<name>A0AA37W4L8_9GAMM</name>
<accession>A0AA37W4L8</accession>
<dbReference type="AlphaFoldDB" id="A0AA37W4L8"/>
<gene>
    <name evidence="2" type="ORF">GCM10007876_02780</name>
</gene>
<dbReference type="InterPro" id="IPR009883">
    <property type="entry name" value="YgfX"/>
</dbReference>
<keyword evidence="3" id="KW-1185">Reference proteome</keyword>
<dbReference type="Proteomes" id="UP001161389">
    <property type="component" value="Unassembled WGS sequence"/>
</dbReference>
<reference evidence="2" key="1">
    <citation type="journal article" date="2014" name="Int. J. Syst. Evol. Microbiol.">
        <title>Complete genome sequence of Corynebacterium casei LMG S-19264T (=DSM 44701T), isolated from a smear-ripened cheese.</title>
        <authorList>
            <consortium name="US DOE Joint Genome Institute (JGI-PGF)"/>
            <person name="Walter F."/>
            <person name="Albersmeier A."/>
            <person name="Kalinowski J."/>
            <person name="Ruckert C."/>
        </authorList>
    </citation>
    <scope>NUCLEOTIDE SEQUENCE</scope>
    <source>
        <strain evidence="2">NBRC 110071</strain>
    </source>
</reference>